<dbReference type="Pfam" id="PF02386">
    <property type="entry name" value="TrkH"/>
    <property type="match status" value="1"/>
</dbReference>
<protein>
    <submittedName>
        <fullName evidence="9">TrkH family potassium uptake protein</fullName>
    </submittedName>
</protein>
<dbReference type="Proteomes" id="UP000720124">
    <property type="component" value="Unassembled WGS sequence"/>
</dbReference>
<feature type="transmembrane region" description="Helical" evidence="8">
    <location>
        <begin position="123"/>
        <end position="148"/>
    </location>
</feature>
<evidence type="ECO:0000313" key="9">
    <source>
        <dbReference type="EMBL" id="MBY3592690.1"/>
    </source>
</evidence>
<keyword evidence="2" id="KW-0813">Transport</keyword>
<evidence type="ECO:0000256" key="8">
    <source>
        <dbReference type="SAM" id="Phobius"/>
    </source>
</evidence>
<evidence type="ECO:0000256" key="1">
    <source>
        <dbReference type="ARBA" id="ARBA00004651"/>
    </source>
</evidence>
<evidence type="ECO:0000313" key="10">
    <source>
        <dbReference type="Proteomes" id="UP000720124"/>
    </source>
</evidence>
<feature type="transmembrane region" description="Helical" evidence="8">
    <location>
        <begin position="296"/>
        <end position="327"/>
    </location>
</feature>
<evidence type="ECO:0000256" key="6">
    <source>
        <dbReference type="ARBA" id="ARBA00023065"/>
    </source>
</evidence>
<feature type="transmembrane region" description="Helical" evidence="8">
    <location>
        <begin position="72"/>
        <end position="96"/>
    </location>
</feature>
<evidence type="ECO:0000256" key="7">
    <source>
        <dbReference type="ARBA" id="ARBA00023136"/>
    </source>
</evidence>
<reference evidence="9 10" key="1">
    <citation type="submission" date="2020-06" db="EMBL/GenBank/DDBJ databases">
        <title>Global-level population genomics: horizontal gene transfer, symbiosis and evolution in Rhizobia.</title>
        <authorList>
            <person name="Gai Y."/>
        </authorList>
    </citation>
    <scope>NUCLEOTIDE SEQUENCE [LARGE SCALE GENOMIC DNA]</scope>
    <source>
        <strain evidence="9 10">PLR6_1b</strain>
    </source>
</reference>
<evidence type="ECO:0000256" key="5">
    <source>
        <dbReference type="ARBA" id="ARBA00022989"/>
    </source>
</evidence>
<evidence type="ECO:0000256" key="2">
    <source>
        <dbReference type="ARBA" id="ARBA00022448"/>
    </source>
</evidence>
<keyword evidence="4 8" id="KW-0812">Transmembrane</keyword>
<keyword evidence="7 8" id="KW-0472">Membrane</keyword>
<feature type="transmembrane region" description="Helical" evidence="8">
    <location>
        <begin position="405"/>
        <end position="426"/>
    </location>
</feature>
<evidence type="ECO:0000256" key="3">
    <source>
        <dbReference type="ARBA" id="ARBA00022475"/>
    </source>
</evidence>
<sequence length="443" mass="46592">MPQSIRHPARMVPIAFLAAIAIGTLLLMLPISRSGPAGAPFLSALFTATSAVCVTGLIVHDTPNYWSGFGQGVILALIQVGGFGIMTGATLLGLLVTKRLRLSNLLVAQAETRSSGLGDVKSVLRLILTVTLAVEAVTALVLILRFHFGYGLPWLESLWHGLFQSISAFNNAGFSTFSDNLMGFTGDVAILGPIMLAVVIGGLGFPILFELPQGVRDPSRFSVHAKITLVGTALLLIAGFVAVAAYEWANPATLGPMSLPDKLLNAMTHSVMTRTAGFNSVDVGKMTTETLTLSNALMLIGGGSAGTAGGIKVTTFMLLGVVVWAEIRGDADSNIFRRRIGRHVQRQALTVVLLALGAIGAGVLFVLSVTHFSLEAVLFEVISAFATVGLSTGITADLPPSAQLVIVALMFVGRVGTITVASALALKERYVPYRYPEERPIVG</sequence>
<feature type="transmembrane region" description="Helical" evidence="8">
    <location>
        <begin position="348"/>
        <end position="370"/>
    </location>
</feature>
<accession>A0ABS7LN13</accession>
<keyword evidence="10" id="KW-1185">Reference proteome</keyword>
<keyword evidence="5 8" id="KW-1133">Transmembrane helix</keyword>
<name>A0ABS7LN13_9HYPH</name>
<comment type="subcellular location">
    <subcellularLocation>
        <location evidence="1">Cell membrane</location>
        <topology evidence="1">Multi-pass membrane protein</topology>
    </subcellularLocation>
</comment>
<comment type="caution">
    <text evidence="9">The sequence shown here is derived from an EMBL/GenBank/DDBJ whole genome shotgun (WGS) entry which is preliminary data.</text>
</comment>
<gene>
    <name evidence="9" type="ORF">HJA87_22810</name>
</gene>
<keyword evidence="3" id="KW-1003">Cell membrane</keyword>
<evidence type="ECO:0000256" key="4">
    <source>
        <dbReference type="ARBA" id="ARBA00022692"/>
    </source>
</evidence>
<proteinExistence type="predicted"/>
<feature type="transmembrane region" description="Helical" evidence="8">
    <location>
        <begin position="229"/>
        <end position="249"/>
    </location>
</feature>
<dbReference type="EMBL" id="JABTXI010000009">
    <property type="protein sequence ID" value="MBY3592690.1"/>
    <property type="molecule type" value="Genomic_DNA"/>
</dbReference>
<feature type="transmembrane region" description="Helical" evidence="8">
    <location>
        <begin position="188"/>
        <end position="209"/>
    </location>
</feature>
<dbReference type="PANTHER" id="PTHR32024">
    <property type="entry name" value="TRK SYSTEM POTASSIUM UPTAKE PROTEIN TRKG-RELATED"/>
    <property type="match status" value="1"/>
</dbReference>
<dbReference type="PANTHER" id="PTHR32024:SF1">
    <property type="entry name" value="KTR SYSTEM POTASSIUM UPTAKE PROTEIN B"/>
    <property type="match status" value="1"/>
</dbReference>
<dbReference type="InterPro" id="IPR003445">
    <property type="entry name" value="Cat_transpt"/>
</dbReference>
<feature type="transmembrane region" description="Helical" evidence="8">
    <location>
        <begin position="41"/>
        <end position="60"/>
    </location>
</feature>
<feature type="transmembrane region" description="Helical" evidence="8">
    <location>
        <begin position="12"/>
        <end position="29"/>
    </location>
</feature>
<keyword evidence="6" id="KW-0406">Ion transport</keyword>
<organism evidence="9 10">
    <name type="scientific">Rhizobium bangladeshense</name>
    <dbReference type="NCBI Taxonomy" id="1138189"/>
    <lineage>
        <taxon>Bacteria</taxon>
        <taxon>Pseudomonadati</taxon>
        <taxon>Pseudomonadota</taxon>
        <taxon>Alphaproteobacteria</taxon>
        <taxon>Hyphomicrobiales</taxon>
        <taxon>Rhizobiaceae</taxon>
        <taxon>Rhizobium/Agrobacterium group</taxon>
        <taxon>Rhizobium</taxon>
    </lineage>
</organism>